<dbReference type="AlphaFoldDB" id="A0A8E0NAJ5"/>
<reference evidence="7" key="1">
    <citation type="journal article" date="2013" name="Genome Announc.">
        <title>Draft Genome Sequence of the Dimorphic Prosthecate Bacterium Brevundimonas abyssalis TAR-001T.</title>
        <authorList>
            <person name="Tsubouchi T."/>
            <person name="Nishi S."/>
            <person name="Usui K."/>
            <person name="Shimane Y."/>
            <person name="Takaki Y."/>
            <person name="Maruyama T."/>
            <person name="Hatada Y."/>
        </authorList>
    </citation>
    <scope>NUCLEOTIDE SEQUENCE [LARGE SCALE GENOMIC DNA]</scope>
    <source>
        <strain evidence="7">TAR-001</strain>
    </source>
</reference>
<evidence type="ECO:0000256" key="2">
    <source>
        <dbReference type="ARBA" id="ARBA00022692"/>
    </source>
</evidence>
<evidence type="ECO:0000256" key="3">
    <source>
        <dbReference type="ARBA" id="ARBA00022989"/>
    </source>
</evidence>
<organism evidence="6 7">
    <name type="scientific">Brevundimonas abyssalis TAR-001</name>
    <dbReference type="NCBI Taxonomy" id="1391729"/>
    <lineage>
        <taxon>Bacteria</taxon>
        <taxon>Pseudomonadati</taxon>
        <taxon>Pseudomonadota</taxon>
        <taxon>Alphaproteobacteria</taxon>
        <taxon>Caulobacterales</taxon>
        <taxon>Caulobacteraceae</taxon>
        <taxon>Brevundimonas</taxon>
    </lineage>
</organism>
<dbReference type="InterPro" id="IPR007318">
    <property type="entry name" value="Phopholipid_MeTrfase"/>
</dbReference>
<sequence>MQAAQQPFDLQAVQKVRKAVILVALVALIGLSLISQSASGLHSTLHEGVEAFGLAAIVLAIIGRAWCSLYIGGRKKAEIVSRGPYSITRNPLYVFSFIGAFGVGAQTGSVTIAALFAVATWVVFSLTVRREEAWLQNVFGADYSAYRERTPRFIPNFSLWRDEGELAVRPAFFLLTLRDGLVFFLAVPVFESFDALQATGWLHVLLKLP</sequence>
<protein>
    <submittedName>
        <fullName evidence="6">Nickel-cobalt-cadmium resistance protein NccN</fullName>
    </submittedName>
</protein>
<feature type="transmembrane region" description="Helical" evidence="5">
    <location>
        <begin position="20"/>
        <end position="39"/>
    </location>
</feature>
<gene>
    <name evidence="6" type="ORF">MBEBAB_0691</name>
</gene>
<feature type="transmembrane region" description="Helical" evidence="5">
    <location>
        <begin position="92"/>
        <end position="124"/>
    </location>
</feature>
<evidence type="ECO:0000313" key="7">
    <source>
        <dbReference type="Proteomes" id="UP000016569"/>
    </source>
</evidence>
<dbReference type="PANTHER" id="PTHR12714">
    <property type="entry name" value="PROTEIN-S ISOPRENYLCYSTEINE O-METHYLTRANSFERASE"/>
    <property type="match status" value="1"/>
</dbReference>
<keyword evidence="7" id="KW-1185">Reference proteome</keyword>
<dbReference type="PANTHER" id="PTHR12714:SF24">
    <property type="entry name" value="SLR1182 PROTEIN"/>
    <property type="match status" value="1"/>
</dbReference>
<dbReference type="OrthoDB" id="7210610at2"/>
<dbReference type="GO" id="GO:0012505">
    <property type="term" value="C:endomembrane system"/>
    <property type="evidence" value="ECO:0007669"/>
    <property type="project" value="UniProtKB-SubCell"/>
</dbReference>
<proteinExistence type="predicted"/>
<dbReference type="GO" id="GO:0016740">
    <property type="term" value="F:transferase activity"/>
    <property type="evidence" value="ECO:0007669"/>
    <property type="project" value="UniProtKB-ARBA"/>
</dbReference>
<name>A0A8E0NAJ5_9CAUL</name>
<comment type="caution">
    <text evidence="6">The sequence shown here is derived from an EMBL/GenBank/DDBJ whole genome shotgun (WGS) entry which is preliminary data.</text>
</comment>
<evidence type="ECO:0000256" key="4">
    <source>
        <dbReference type="ARBA" id="ARBA00023136"/>
    </source>
</evidence>
<evidence type="ECO:0000313" key="6">
    <source>
        <dbReference type="EMBL" id="GAD58441.1"/>
    </source>
</evidence>
<dbReference type="Pfam" id="PF04191">
    <property type="entry name" value="PEMT"/>
    <property type="match status" value="1"/>
</dbReference>
<keyword evidence="4 5" id="KW-0472">Membrane</keyword>
<keyword evidence="3 5" id="KW-1133">Transmembrane helix</keyword>
<keyword evidence="2 5" id="KW-0812">Transmembrane</keyword>
<evidence type="ECO:0000256" key="5">
    <source>
        <dbReference type="SAM" id="Phobius"/>
    </source>
</evidence>
<evidence type="ECO:0000256" key="1">
    <source>
        <dbReference type="ARBA" id="ARBA00004127"/>
    </source>
</evidence>
<feature type="transmembrane region" description="Helical" evidence="5">
    <location>
        <begin position="51"/>
        <end position="71"/>
    </location>
</feature>
<accession>A0A8E0NAJ5</accession>
<dbReference type="Proteomes" id="UP000016569">
    <property type="component" value="Unassembled WGS sequence"/>
</dbReference>
<comment type="subcellular location">
    <subcellularLocation>
        <location evidence="1">Endomembrane system</location>
        <topology evidence="1">Multi-pass membrane protein</topology>
    </subcellularLocation>
</comment>
<dbReference type="Gene3D" id="1.20.120.1630">
    <property type="match status" value="1"/>
</dbReference>
<dbReference type="EMBL" id="BATC01000007">
    <property type="protein sequence ID" value="GAD58441.1"/>
    <property type="molecule type" value="Genomic_DNA"/>
</dbReference>